<protein>
    <submittedName>
        <fullName evidence="1">Rloe protein</fullName>
    </submittedName>
</protein>
<comment type="caution">
    <text evidence="1">The sequence shown here is derived from an EMBL/GenBank/DDBJ whole genome shotgun (WGS) entry which is preliminary data.</text>
</comment>
<dbReference type="AlphaFoldDB" id="A0A3S0I9F4"/>
<name>A0A3S0I9F4_9GAMM</name>
<dbReference type="Proteomes" id="UP000267400">
    <property type="component" value="Unassembled WGS sequence"/>
</dbReference>
<organism evidence="1 2">
    <name type="scientific">Halomonas nitroreducens</name>
    <dbReference type="NCBI Taxonomy" id="447425"/>
    <lineage>
        <taxon>Bacteria</taxon>
        <taxon>Pseudomonadati</taxon>
        <taxon>Pseudomonadota</taxon>
        <taxon>Gammaproteobacteria</taxon>
        <taxon>Oceanospirillales</taxon>
        <taxon>Halomonadaceae</taxon>
        <taxon>Halomonas</taxon>
    </lineage>
</organism>
<dbReference type="InterPro" id="IPR046100">
    <property type="entry name" value="DUF6037"/>
</dbReference>
<keyword evidence="2" id="KW-1185">Reference proteome</keyword>
<dbReference type="EMBL" id="RXNS01000003">
    <property type="protein sequence ID" value="RTR05889.1"/>
    <property type="molecule type" value="Genomic_DNA"/>
</dbReference>
<reference evidence="1 2" key="1">
    <citation type="submission" date="2018-12" db="EMBL/GenBank/DDBJ databases">
        <authorList>
            <person name="Yu L."/>
        </authorList>
    </citation>
    <scope>NUCLEOTIDE SEQUENCE [LARGE SCALE GENOMIC DNA]</scope>
    <source>
        <strain evidence="1 2">11S</strain>
    </source>
</reference>
<sequence length="190" mass="22257">MKLEGLVDLYRSMRSQDIDRYRFSYRSGKALFDVFFFVDESPFVLLFGVKSENFSFEIVVERGFEIDPKLDRDTYKELCRILGLEYDPDRPFSPWGFFKEFSENIPNQAIAAQKAAPHEVADYRSVSEEADKIYFLGWRDNTKRGEQVGVLNLEKTRRLLGEKAFERCKQKNISSCWTDNKKAAKDFTLP</sequence>
<accession>A0A3S0I9F4</accession>
<dbReference type="OrthoDB" id="9134802at2"/>
<proteinExistence type="predicted"/>
<gene>
    <name evidence="1" type="ORF">EKG36_03820</name>
</gene>
<dbReference type="RefSeq" id="WP_126481217.1">
    <property type="nucleotide sequence ID" value="NZ_RXNS01000003.1"/>
</dbReference>
<evidence type="ECO:0000313" key="2">
    <source>
        <dbReference type="Proteomes" id="UP000267400"/>
    </source>
</evidence>
<evidence type="ECO:0000313" key="1">
    <source>
        <dbReference type="EMBL" id="RTR05889.1"/>
    </source>
</evidence>
<dbReference type="Pfam" id="PF19503">
    <property type="entry name" value="DUF6037"/>
    <property type="match status" value="1"/>
</dbReference>